<gene>
    <name evidence="2" type="ORF">SCF082_LOCUS42830</name>
</gene>
<protein>
    <submittedName>
        <fullName evidence="2">Uncharacterized protein</fullName>
    </submittedName>
</protein>
<dbReference type="EMBL" id="CAXAMM010040059">
    <property type="protein sequence ID" value="CAK9090840.1"/>
    <property type="molecule type" value="Genomic_DNA"/>
</dbReference>
<feature type="region of interest" description="Disordered" evidence="1">
    <location>
        <begin position="38"/>
        <end position="85"/>
    </location>
</feature>
<evidence type="ECO:0000313" key="2">
    <source>
        <dbReference type="EMBL" id="CAK9090840.1"/>
    </source>
</evidence>
<keyword evidence="3" id="KW-1185">Reference proteome</keyword>
<organism evidence="2 3">
    <name type="scientific">Durusdinium trenchii</name>
    <dbReference type="NCBI Taxonomy" id="1381693"/>
    <lineage>
        <taxon>Eukaryota</taxon>
        <taxon>Sar</taxon>
        <taxon>Alveolata</taxon>
        <taxon>Dinophyceae</taxon>
        <taxon>Suessiales</taxon>
        <taxon>Symbiodiniaceae</taxon>
        <taxon>Durusdinium</taxon>
    </lineage>
</organism>
<comment type="caution">
    <text evidence="2">The sequence shown here is derived from an EMBL/GenBank/DDBJ whole genome shotgun (WGS) entry which is preliminary data.</text>
</comment>
<evidence type="ECO:0000256" key="1">
    <source>
        <dbReference type="SAM" id="MobiDB-lite"/>
    </source>
</evidence>
<accession>A0ABP0QRE7</accession>
<name>A0ABP0QRE7_9DINO</name>
<evidence type="ECO:0000313" key="3">
    <source>
        <dbReference type="Proteomes" id="UP001642464"/>
    </source>
</evidence>
<proteinExistence type="predicted"/>
<sequence>MSRDLLAEAWSTLIEVKIEVSIATRNLARVEKVLTQIRDSREDPRLDEEDSKCAKRPKTGHLTTANSAGSQWSDDFAETAKVDPEPKLDINEAPCLAMRGVKEECDSQAGADMAATLKVP</sequence>
<reference evidence="2 3" key="1">
    <citation type="submission" date="2024-02" db="EMBL/GenBank/DDBJ databases">
        <authorList>
            <person name="Chen Y."/>
            <person name="Shah S."/>
            <person name="Dougan E. K."/>
            <person name="Thang M."/>
            <person name="Chan C."/>
        </authorList>
    </citation>
    <scope>NUCLEOTIDE SEQUENCE [LARGE SCALE GENOMIC DNA]</scope>
</reference>
<dbReference type="Proteomes" id="UP001642464">
    <property type="component" value="Unassembled WGS sequence"/>
</dbReference>
<feature type="compositionally biased region" description="Polar residues" evidence="1">
    <location>
        <begin position="61"/>
        <end position="73"/>
    </location>
</feature>